<reference evidence="9 10" key="1">
    <citation type="submission" date="2018-01" db="EMBL/GenBank/DDBJ databases">
        <title>Metagenomic assembled genomes from two thermal pools in the Uzon Caldera, Kamchatka, Russia.</title>
        <authorList>
            <person name="Wilkins L."/>
            <person name="Ettinger C."/>
        </authorList>
    </citation>
    <scope>NUCLEOTIDE SEQUENCE [LARGE SCALE GENOMIC DNA]</scope>
    <source>
        <strain evidence="9">ZAV-02</strain>
    </source>
</reference>
<keyword evidence="4" id="KW-0378">Hydrolase</keyword>
<dbReference type="PROSITE" id="PS01302">
    <property type="entry name" value="UPF0758"/>
    <property type="match status" value="1"/>
</dbReference>
<dbReference type="SUPFAM" id="SSF47781">
    <property type="entry name" value="RuvA domain 2-like"/>
    <property type="match status" value="1"/>
</dbReference>
<dbReference type="SUPFAM" id="SSF102712">
    <property type="entry name" value="JAB1/MPN domain"/>
    <property type="match status" value="1"/>
</dbReference>
<dbReference type="NCBIfam" id="TIGR00608">
    <property type="entry name" value="radc"/>
    <property type="match status" value="1"/>
</dbReference>
<dbReference type="Pfam" id="PF04002">
    <property type="entry name" value="RadC"/>
    <property type="match status" value="1"/>
</dbReference>
<feature type="non-terminal residue" evidence="9">
    <location>
        <position position="197"/>
    </location>
</feature>
<feature type="domain" description="MPN" evidence="8">
    <location>
        <begin position="105"/>
        <end position="197"/>
    </location>
</feature>
<protein>
    <recommendedName>
        <fullName evidence="8">MPN domain-containing protein</fullName>
    </recommendedName>
</protein>
<evidence type="ECO:0000313" key="10">
    <source>
        <dbReference type="Proteomes" id="UP000243376"/>
    </source>
</evidence>
<evidence type="ECO:0000256" key="1">
    <source>
        <dbReference type="ARBA" id="ARBA00010243"/>
    </source>
</evidence>
<sequence length="197" mass="21516">MVSLRMHELPVNDQPRERLARLGAGALSDAELLAILLRVGISGTNVLQLAQQLLGEYGGWVGLQVADYNDLCRRTGIGASKAATIKAALEIGRRLARSSVEERYPIRSAGDVAALLMVEMSHLDQEHLRTVLLDTKHRVQQINTVYIGSLNSATIRIGEVFKEAVRRNSAAIIVVHNHPSGEATPSPEDIQVTRQLV</sequence>
<accession>A0A2J6X2V9</accession>
<organism evidence="9 10">
    <name type="scientific">Chloroflexus aggregans</name>
    <dbReference type="NCBI Taxonomy" id="152260"/>
    <lineage>
        <taxon>Bacteria</taxon>
        <taxon>Bacillati</taxon>
        <taxon>Chloroflexota</taxon>
        <taxon>Chloroflexia</taxon>
        <taxon>Chloroflexales</taxon>
        <taxon>Chloroflexineae</taxon>
        <taxon>Chloroflexaceae</taxon>
        <taxon>Chloroflexus</taxon>
    </lineage>
</organism>
<evidence type="ECO:0000256" key="5">
    <source>
        <dbReference type="ARBA" id="ARBA00022833"/>
    </source>
</evidence>
<dbReference type="PROSITE" id="PS50249">
    <property type="entry name" value="MPN"/>
    <property type="match status" value="1"/>
</dbReference>
<dbReference type="InterPro" id="IPR037518">
    <property type="entry name" value="MPN"/>
</dbReference>
<keyword evidence="3" id="KW-0479">Metal-binding</keyword>
<evidence type="ECO:0000256" key="2">
    <source>
        <dbReference type="ARBA" id="ARBA00022670"/>
    </source>
</evidence>
<dbReference type="InterPro" id="IPR010994">
    <property type="entry name" value="RuvA_2-like"/>
</dbReference>
<dbReference type="GO" id="GO:0008237">
    <property type="term" value="F:metallopeptidase activity"/>
    <property type="evidence" value="ECO:0007669"/>
    <property type="project" value="UniProtKB-KW"/>
</dbReference>
<dbReference type="GO" id="GO:0046872">
    <property type="term" value="F:metal ion binding"/>
    <property type="evidence" value="ECO:0007669"/>
    <property type="project" value="UniProtKB-KW"/>
</dbReference>
<dbReference type="InterPro" id="IPR001405">
    <property type="entry name" value="UPF0758"/>
</dbReference>
<evidence type="ECO:0000313" key="9">
    <source>
        <dbReference type="EMBL" id="PMP78395.1"/>
    </source>
</evidence>
<comment type="similarity">
    <text evidence="1">Belongs to the UPF0758 family.</text>
</comment>
<dbReference type="GO" id="GO:0006508">
    <property type="term" value="P:proteolysis"/>
    <property type="evidence" value="ECO:0007669"/>
    <property type="project" value="UniProtKB-KW"/>
</dbReference>
<comment type="caution">
    <text evidence="9">The sequence shown here is derived from an EMBL/GenBank/DDBJ whole genome shotgun (WGS) entry which is preliminary data.</text>
</comment>
<evidence type="ECO:0000259" key="8">
    <source>
        <dbReference type="PROSITE" id="PS50249"/>
    </source>
</evidence>
<dbReference type="PANTHER" id="PTHR30471:SF3">
    <property type="entry name" value="UPF0758 PROTEIN YEES-RELATED"/>
    <property type="match status" value="1"/>
</dbReference>
<dbReference type="Pfam" id="PF20582">
    <property type="entry name" value="UPF0758_N"/>
    <property type="match status" value="1"/>
</dbReference>
<dbReference type="InterPro" id="IPR025657">
    <property type="entry name" value="RadC_JAB"/>
</dbReference>
<dbReference type="EMBL" id="PNIQ01000738">
    <property type="protein sequence ID" value="PMP78395.1"/>
    <property type="molecule type" value="Genomic_DNA"/>
</dbReference>
<dbReference type="InterPro" id="IPR046778">
    <property type="entry name" value="UPF0758_N"/>
</dbReference>
<keyword evidence="6" id="KW-0482">Metalloprotease</keyword>
<dbReference type="PANTHER" id="PTHR30471">
    <property type="entry name" value="DNA REPAIR PROTEIN RADC"/>
    <property type="match status" value="1"/>
</dbReference>
<proteinExistence type="inferred from homology"/>
<dbReference type="Proteomes" id="UP000243376">
    <property type="component" value="Unassembled WGS sequence"/>
</dbReference>
<evidence type="ECO:0000256" key="6">
    <source>
        <dbReference type="ARBA" id="ARBA00023049"/>
    </source>
</evidence>
<name>A0A2J6X2V9_9CHLR</name>
<gene>
    <name evidence="9" type="ORF">C0184_11040</name>
</gene>
<evidence type="ECO:0000256" key="3">
    <source>
        <dbReference type="ARBA" id="ARBA00022723"/>
    </source>
</evidence>
<dbReference type="AlphaFoldDB" id="A0A2J6X2V9"/>
<keyword evidence="2" id="KW-0645">Protease</keyword>
<dbReference type="Gene3D" id="3.40.140.10">
    <property type="entry name" value="Cytidine Deaminase, domain 2"/>
    <property type="match status" value="1"/>
</dbReference>
<dbReference type="NCBIfam" id="NF000642">
    <property type="entry name" value="PRK00024.1"/>
    <property type="match status" value="1"/>
</dbReference>
<keyword evidence="5" id="KW-0862">Zinc</keyword>
<feature type="region of interest" description="Disordered" evidence="7">
    <location>
        <begin position="178"/>
        <end position="197"/>
    </location>
</feature>
<dbReference type="CDD" id="cd08071">
    <property type="entry name" value="MPN_DUF2466"/>
    <property type="match status" value="1"/>
</dbReference>
<dbReference type="InterPro" id="IPR020891">
    <property type="entry name" value="UPF0758_CS"/>
</dbReference>
<evidence type="ECO:0000256" key="7">
    <source>
        <dbReference type="SAM" id="MobiDB-lite"/>
    </source>
</evidence>
<evidence type="ECO:0000256" key="4">
    <source>
        <dbReference type="ARBA" id="ARBA00022801"/>
    </source>
</evidence>